<keyword evidence="4" id="KW-0560">Oxidoreductase</keyword>
<dbReference type="OrthoDB" id="47494at2759"/>
<dbReference type="PROSITE" id="PS51257">
    <property type="entry name" value="PROKAR_LIPOPROTEIN"/>
    <property type="match status" value="1"/>
</dbReference>
<dbReference type="Pfam" id="PF01494">
    <property type="entry name" value="FAD_binding_3"/>
    <property type="match status" value="1"/>
</dbReference>
<sequence length="428" mass="47692">MTLKVIVVGAGIGGCSAALFLDKIGLDVKLYEAYPSSRDSVLGGGIGLASNGTSTLVLVSRELADDIYSRGHKAAYYEMRDCDGAILGNFAAGREGRYGDYGTVLIRRWDVHDAILREIDRKGLSIAYRKRVVAIEEHKDHVSVSFDDGTTDEADLIVGADGIHSVVRRYVAPSAKEKFSGLVGVGGFIDTKAFDSALVEQLFPSSTPALSSKGAIMTFGPLGFFGLAPNNDKPRDNGGSWMWWSTFEAPERDRDEWRKFNHEESIKELLRRHEKWHEPIPELLTKIDTSQVVPNYDLVGIDKYHTRRIVLLGDAAHTMPPHSGQGISQAVEDAACLAIVLRPFASSDSSDKLDGEQLEMAFKEYQSRRKPRVDAILTAAGKTGDQKREKTAWECFVRKWMMKLLMVLMPERMMDKVYRCQYSPEMFQ</sequence>
<dbReference type="Proteomes" id="UP000294933">
    <property type="component" value="Unassembled WGS sequence"/>
</dbReference>
<reference evidence="7 8" key="1">
    <citation type="submission" date="2018-06" db="EMBL/GenBank/DDBJ databases">
        <title>A transcriptomic atlas of mushroom development highlights an independent origin of complex multicellularity.</title>
        <authorList>
            <consortium name="DOE Joint Genome Institute"/>
            <person name="Krizsan K."/>
            <person name="Almasi E."/>
            <person name="Merenyi Z."/>
            <person name="Sahu N."/>
            <person name="Viragh M."/>
            <person name="Koszo T."/>
            <person name="Mondo S."/>
            <person name="Kiss B."/>
            <person name="Balint B."/>
            <person name="Kues U."/>
            <person name="Barry K."/>
            <person name="Hegedus J.C."/>
            <person name="Henrissat B."/>
            <person name="Johnson J."/>
            <person name="Lipzen A."/>
            <person name="Ohm R."/>
            <person name="Nagy I."/>
            <person name="Pangilinan J."/>
            <person name="Yan J."/>
            <person name="Xiong Y."/>
            <person name="Grigoriev I.V."/>
            <person name="Hibbett D.S."/>
            <person name="Nagy L.G."/>
        </authorList>
    </citation>
    <scope>NUCLEOTIDE SEQUENCE [LARGE SCALE GENOMIC DNA]</scope>
    <source>
        <strain evidence="7 8">SZMC22713</strain>
    </source>
</reference>
<dbReference type="AlphaFoldDB" id="A0A4Y7PMG6"/>
<evidence type="ECO:0000256" key="2">
    <source>
        <dbReference type="ARBA" id="ARBA00022630"/>
    </source>
</evidence>
<organism evidence="7 8">
    <name type="scientific">Rickenella mellea</name>
    <dbReference type="NCBI Taxonomy" id="50990"/>
    <lineage>
        <taxon>Eukaryota</taxon>
        <taxon>Fungi</taxon>
        <taxon>Dikarya</taxon>
        <taxon>Basidiomycota</taxon>
        <taxon>Agaricomycotina</taxon>
        <taxon>Agaricomycetes</taxon>
        <taxon>Hymenochaetales</taxon>
        <taxon>Rickenellaceae</taxon>
        <taxon>Rickenella</taxon>
    </lineage>
</organism>
<dbReference type="Gene3D" id="3.50.50.60">
    <property type="entry name" value="FAD/NAD(P)-binding domain"/>
    <property type="match status" value="1"/>
</dbReference>
<dbReference type="PANTHER" id="PTHR13789">
    <property type="entry name" value="MONOOXYGENASE"/>
    <property type="match status" value="1"/>
</dbReference>
<dbReference type="InterPro" id="IPR050493">
    <property type="entry name" value="FAD-dep_Monooxygenase_BioMet"/>
</dbReference>
<dbReference type="EMBL" id="ML170238">
    <property type="protein sequence ID" value="TDL16633.1"/>
    <property type="molecule type" value="Genomic_DNA"/>
</dbReference>
<evidence type="ECO:0000313" key="8">
    <source>
        <dbReference type="Proteomes" id="UP000294933"/>
    </source>
</evidence>
<proteinExistence type="inferred from homology"/>
<dbReference type="SUPFAM" id="SSF51905">
    <property type="entry name" value="FAD/NAD(P)-binding domain"/>
    <property type="match status" value="1"/>
</dbReference>
<dbReference type="GO" id="GO:0004497">
    <property type="term" value="F:monooxygenase activity"/>
    <property type="evidence" value="ECO:0007669"/>
    <property type="project" value="UniProtKB-KW"/>
</dbReference>
<comment type="similarity">
    <text evidence="1">Belongs to the paxM FAD-dependent monooxygenase family.</text>
</comment>
<protein>
    <submittedName>
        <fullName evidence="7">FAD/NAD(P)-binding domain-containing protein</fullName>
    </submittedName>
</protein>
<dbReference type="PANTHER" id="PTHR13789:SF309">
    <property type="entry name" value="PUTATIVE (AFU_ORTHOLOGUE AFUA_6G14510)-RELATED"/>
    <property type="match status" value="1"/>
</dbReference>
<accession>A0A4Y7PMG6</accession>
<dbReference type="PRINTS" id="PR00420">
    <property type="entry name" value="RNGMNOXGNASE"/>
</dbReference>
<evidence type="ECO:0000256" key="1">
    <source>
        <dbReference type="ARBA" id="ARBA00007992"/>
    </source>
</evidence>
<feature type="domain" description="FAD-binding" evidence="6">
    <location>
        <begin position="3"/>
        <end position="378"/>
    </location>
</feature>
<keyword evidence="2" id="KW-0285">Flavoprotein</keyword>
<dbReference type="InterPro" id="IPR002938">
    <property type="entry name" value="FAD-bd"/>
</dbReference>
<evidence type="ECO:0000313" key="7">
    <source>
        <dbReference type="EMBL" id="TDL16633.1"/>
    </source>
</evidence>
<gene>
    <name evidence="7" type="ORF">BD410DRAFT_755262</name>
</gene>
<keyword evidence="3" id="KW-0274">FAD</keyword>
<evidence type="ECO:0000256" key="5">
    <source>
        <dbReference type="ARBA" id="ARBA00023033"/>
    </source>
</evidence>
<name>A0A4Y7PMG6_9AGAM</name>
<keyword evidence="8" id="KW-1185">Reference proteome</keyword>
<dbReference type="VEuPathDB" id="FungiDB:BD410DRAFT_755262"/>
<evidence type="ECO:0000259" key="6">
    <source>
        <dbReference type="Pfam" id="PF01494"/>
    </source>
</evidence>
<dbReference type="InterPro" id="IPR036188">
    <property type="entry name" value="FAD/NAD-bd_sf"/>
</dbReference>
<evidence type="ECO:0000256" key="3">
    <source>
        <dbReference type="ARBA" id="ARBA00022827"/>
    </source>
</evidence>
<keyword evidence="5" id="KW-0503">Monooxygenase</keyword>
<dbReference type="STRING" id="50990.A0A4Y7PMG6"/>
<dbReference type="GO" id="GO:0071949">
    <property type="term" value="F:FAD binding"/>
    <property type="evidence" value="ECO:0007669"/>
    <property type="project" value="InterPro"/>
</dbReference>
<evidence type="ECO:0000256" key="4">
    <source>
        <dbReference type="ARBA" id="ARBA00023002"/>
    </source>
</evidence>